<accession>A0A4Y5MZK1</accession>
<organism evidence="2">
    <name type="scientific">Dactylella tenuis</name>
    <dbReference type="NCBI Taxonomy" id="383872"/>
    <lineage>
        <taxon>Eukaryota</taxon>
        <taxon>Fungi</taxon>
        <taxon>Dikarya</taxon>
        <taxon>Ascomycota</taxon>
        <taxon>Pezizomycotina</taxon>
        <taxon>Orbiliomycetes</taxon>
        <taxon>Orbiliales</taxon>
        <taxon>Orbiliaceae</taxon>
        <taxon>Dactylella</taxon>
    </lineage>
</organism>
<dbReference type="InterPro" id="IPR051289">
    <property type="entry name" value="LAGLIDADG_Endonuclease"/>
</dbReference>
<feature type="domain" description="Homing endonuclease LAGLIDADG" evidence="1">
    <location>
        <begin position="99"/>
        <end position="212"/>
    </location>
</feature>
<protein>
    <recommendedName>
        <fullName evidence="1">Homing endonuclease LAGLIDADG domain-containing protein</fullName>
    </recommendedName>
</protein>
<geneLocation type="mitochondrion" evidence="2"/>
<dbReference type="PANTHER" id="PTHR36181">
    <property type="entry name" value="INTRON-ENCODED ENDONUCLEASE AI3-RELATED"/>
    <property type="match status" value="1"/>
</dbReference>
<dbReference type="GO" id="GO:0004519">
    <property type="term" value="F:endonuclease activity"/>
    <property type="evidence" value="ECO:0007669"/>
    <property type="project" value="InterPro"/>
</dbReference>
<dbReference type="PANTHER" id="PTHR36181:SF1">
    <property type="entry name" value="LAGLIDADG ENDONUCLEASE"/>
    <property type="match status" value="1"/>
</dbReference>
<sequence length="255" mass="29455">MYEKLQEILKTGSIYEEKEGVNKYYLEAEVKKVGVCRYSITNADAIIYVINLVNGKFQTPPQKKISDLHKAIDNLNKWRNANLLKLPLDTSNLDSNGWLAGFIYSDGHFSIKLSGCYSSDDSKVRGRVQCVFSINQSELNRVIGESNIPFMTKLAEFFQVKLLNKTGNNVHFKGPTKSVVFFAQSDRKHYIITSYLTKFPLMTSKHLNYLAFFIGLNYLGKRLTNTEILEVRALKNYMNNKRTEFNWDHLDNFYV</sequence>
<dbReference type="SUPFAM" id="SSF55608">
    <property type="entry name" value="Homing endonucleases"/>
    <property type="match status" value="2"/>
</dbReference>
<dbReference type="InterPro" id="IPR004860">
    <property type="entry name" value="LAGLIDADG_dom"/>
</dbReference>
<evidence type="ECO:0000313" key="2">
    <source>
        <dbReference type="EMBL" id="QCW06830.1"/>
    </source>
</evidence>
<name>A0A4Y5MZK1_9PEZI</name>
<dbReference type="Pfam" id="PF00961">
    <property type="entry name" value="LAGLIDADG_1"/>
    <property type="match status" value="1"/>
</dbReference>
<gene>
    <name evidence="2" type="primary">orf255</name>
</gene>
<dbReference type="GeneID" id="40512548"/>
<dbReference type="GO" id="GO:0005739">
    <property type="term" value="C:mitochondrion"/>
    <property type="evidence" value="ECO:0007669"/>
    <property type="project" value="UniProtKB-ARBA"/>
</dbReference>
<dbReference type="Gene3D" id="3.10.28.10">
    <property type="entry name" value="Homing endonucleases"/>
    <property type="match status" value="1"/>
</dbReference>
<dbReference type="InterPro" id="IPR027434">
    <property type="entry name" value="Homing_endonucl"/>
</dbReference>
<evidence type="ECO:0000259" key="1">
    <source>
        <dbReference type="Pfam" id="PF00961"/>
    </source>
</evidence>
<keyword evidence="2" id="KW-0496">Mitochondrion</keyword>
<dbReference type="RefSeq" id="YP_009663692.1">
    <property type="nucleotide sequence ID" value="NC_042947.1"/>
</dbReference>
<reference evidence="2" key="1">
    <citation type="submission" date="2019-04" db="EMBL/GenBank/DDBJ databases">
        <authorList>
            <person name="Yu Z."/>
            <person name="Deng C."/>
        </authorList>
    </citation>
    <scope>NUCLEOTIDE SEQUENCE</scope>
</reference>
<dbReference type="EMBL" id="MK820634">
    <property type="protein sequence ID" value="QCW06830.1"/>
    <property type="molecule type" value="Genomic_DNA"/>
</dbReference>
<dbReference type="AlphaFoldDB" id="A0A4Y5MZK1"/>
<proteinExistence type="predicted"/>